<accession>A0ABS8C956</accession>
<dbReference type="InterPro" id="IPR000873">
    <property type="entry name" value="AMP-dep_synth/lig_dom"/>
</dbReference>
<keyword evidence="6" id="KW-1185">Reference proteome</keyword>
<evidence type="ECO:0000259" key="3">
    <source>
        <dbReference type="Pfam" id="PF00501"/>
    </source>
</evidence>
<dbReference type="RefSeq" id="WP_226952777.1">
    <property type="nucleotide sequence ID" value="NZ_JACDXW010000001.1"/>
</dbReference>
<dbReference type="EMBL" id="JACDXW010000001">
    <property type="protein sequence ID" value="MCB5362548.1"/>
    <property type="molecule type" value="Genomic_DNA"/>
</dbReference>
<dbReference type="SUPFAM" id="SSF56801">
    <property type="entry name" value="Acetyl-CoA synthetase-like"/>
    <property type="match status" value="1"/>
</dbReference>
<comment type="caution">
    <text evidence="5">The sequence shown here is derived from an EMBL/GenBank/DDBJ whole genome shotgun (WGS) entry which is preliminary data.</text>
</comment>
<proteinExistence type="inferred from homology"/>
<keyword evidence="2" id="KW-0436">Ligase</keyword>
<dbReference type="Gene3D" id="3.30.300.30">
    <property type="match status" value="1"/>
</dbReference>
<gene>
    <name evidence="5" type="ORF">H0484_02090</name>
</gene>
<dbReference type="InterPro" id="IPR025110">
    <property type="entry name" value="AMP-bd_C"/>
</dbReference>
<dbReference type="PANTHER" id="PTHR43201">
    <property type="entry name" value="ACYL-COA SYNTHETASE"/>
    <property type="match status" value="1"/>
</dbReference>
<evidence type="ECO:0000256" key="2">
    <source>
        <dbReference type="ARBA" id="ARBA00022598"/>
    </source>
</evidence>
<evidence type="ECO:0000256" key="1">
    <source>
        <dbReference type="ARBA" id="ARBA00006432"/>
    </source>
</evidence>
<dbReference type="InterPro" id="IPR020845">
    <property type="entry name" value="AMP-binding_CS"/>
</dbReference>
<dbReference type="Proteomes" id="UP000776983">
    <property type="component" value="Unassembled WGS sequence"/>
</dbReference>
<dbReference type="Pfam" id="PF13193">
    <property type="entry name" value="AMP-binding_C"/>
    <property type="match status" value="1"/>
</dbReference>
<sequence length="572" mass="63060">MGVAGNQAYWEGQPEGVTLLDTTIGDMFDASVLAEGDREAVVYDYPELNLELRLSYRQLHEVVQQLAKGVMALGVQAGDKVAVLAPNLPQWLFLEVALAKIGAVLVTVNTGYKQAELAYLLKNGDIKVLFTVESYRNNSFLEALYGIVPELGQCLDPVAQPLQSAALPHLRQVVILGEVDKPGCLRYQRVLELGADVTDAQLAQRQATVQPHDVAQIQYTSGTTGHPKGVMLSHHSTLNNAMLTSLRLPFGEAERFLCSMPLFHTAGCVVNVLSTLLNRGTLIMAVWFDARKMLELIHAERPTIINMVPTMLIAMLNDEGFQQGRYDTRSIKKMLTGGTSIPIVLIEEVARKIGGNPTIVLGLTETSPIVCETLADDSFERKSSTVGKPLPHTSVRIVDTETGRVAGFGEAGEIQVKGYLLMKGYYKMPDKTAMAMDADGWFRTGDLGSMDAEGYVRVIGRVKDMIIRGGENIYPVEIEEFLLRHEHVEEAAVVGVPDDYMGEEAVALVRRAVDSNLDEDALRTYCREGISRYKVPKYYLFVESFPLTPSGKFKKNELRRIAAEQLGLIIPE</sequence>
<name>A0ABS8C956_9BURK</name>
<dbReference type="InterPro" id="IPR042099">
    <property type="entry name" value="ANL_N_sf"/>
</dbReference>
<dbReference type="PROSITE" id="PS00455">
    <property type="entry name" value="AMP_BINDING"/>
    <property type="match status" value="1"/>
</dbReference>
<dbReference type="Pfam" id="PF00501">
    <property type="entry name" value="AMP-binding"/>
    <property type="match status" value="1"/>
</dbReference>
<dbReference type="InterPro" id="IPR045851">
    <property type="entry name" value="AMP-bd_C_sf"/>
</dbReference>
<evidence type="ECO:0000259" key="4">
    <source>
        <dbReference type="Pfam" id="PF13193"/>
    </source>
</evidence>
<feature type="domain" description="AMP-dependent synthetase/ligase" evidence="3">
    <location>
        <begin position="30"/>
        <end position="426"/>
    </location>
</feature>
<evidence type="ECO:0000313" key="6">
    <source>
        <dbReference type="Proteomes" id="UP000776983"/>
    </source>
</evidence>
<evidence type="ECO:0000313" key="5">
    <source>
        <dbReference type="EMBL" id="MCB5362548.1"/>
    </source>
</evidence>
<organism evidence="5 6">
    <name type="scientific">Mesopusillimonas faecipullorum</name>
    <dbReference type="NCBI Taxonomy" id="2755040"/>
    <lineage>
        <taxon>Bacteria</taxon>
        <taxon>Pseudomonadati</taxon>
        <taxon>Pseudomonadota</taxon>
        <taxon>Betaproteobacteria</taxon>
        <taxon>Burkholderiales</taxon>
        <taxon>Alcaligenaceae</taxon>
        <taxon>Mesopusillimonas</taxon>
    </lineage>
</organism>
<reference evidence="5 6" key="1">
    <citation type="submission" date="2020-07" db="EMBL/GenBank/DDBJ databases">
        <title>Pusillimonas sp. nov., isolated from poultry manure in Taiwan.</title>
        <authorList>
            <person name="Lin S.-Y."/>
            <person name="Tang Y.-S."/>
            <person name="Young C.-C."/>
        </authorList>
    </citation>
    <scope>NUCLEOTIDE SEQUENCE [LARGE SCALE GENOMIC DNA]</scope>
    <source>
        <strain evidence="5 6">CC-YST705</strain>
    </source>
</reference>
<dbReference type="PANTHER" id="PTHR43201:SF5">
    <property type="entry name" value="MEDIUM-CHAIN ACYL-COA LIGASE ACSF2, MITOCHONDRIAL"/>
    <property type="match status" value="1"/>
</dbReference>
<feature type="domain" description="AMP-binding enzyme C-terminal" evidence="4">
    <location>
        <begin position="477"/>
        <end position="552"/>
    </location>
</feature>
<protein>
    <submittedName>
        <fullName evidence="5">AMP-binding protein</fullName>
    </submittedName>
</protein>
<dbReference type="Gene3D" id="3.40.50.12780">
    <property type="entry name" value="N-terminal domain of ligase-like"/>
    <property type="match status" value="1"/>
</dbReference>
<comment type="similarity">
    <text evidence="1">Belongs to the ATP-dependent AMP-binding enzyme family.</text>
</comment>